<proteinExistence type="predicted"/>
<evidence type="ECO:0000259" key="5">
    <source>
        <dbReference type="Pfam" id="PF07992"/>
    </source>
</evidence>
<dbReference type="InterPro" id="IPR023753">
    <property type="entry name" value="FAD/NAD-binding_dom"/>
</dbReference>
<dbReference type="Gene3D" id="3.30.390.30">
    <property type="match status" value="1"/>
</dbReference>
<dbReference type="Pfam" id="PF07992">
    <property type="entry name" value="Pyr_redox_2"/>
    <property type="match status" value="1"/>
</dbReference>
<keyword evidence="4" id="KW-0560">Oxidoreductase</keyword>
<organism evidence="7 8">
    <name type="scientific">Xanthobacter dioxanivorans</name>
    <dbReference type="NCBI Taxonomy" id="2528964"/>
    <lineage>
        <taxon>Bacteria</taxon>
        <taxon>Pseudomonadati</taxon>
        <taxon>Pseudomonadota</taxon>
        <taxon>Alphaproteobacteria</taxon>
        <taxon>Hyphomicrobiales</taxon>
        <taxon>Xanthobacteraceae</taxon>
        <taxon>Xanthobacter</taxon>
    </lineage>
</organism>
<dbReference type="PRINTS" id="PR00368">
    <property type="entry name" value="FADPNR"/>
</dbReference>
<dbReference type="Proteomes" id="UP000596427">
    <property type="component" value="Chromosome"/>
</dbReference>
<dbReference type="Gene3D" id="3.50.50.60">
    <property type="entry name" value="FAD/NAD(P)-binding domain"/>
    <property type="match status" value="2"/>
</dbReference>
<dbReference type="AlphaFoldDB" id="A0A974SK84"/>
<protein>
    <submittedName>
        <fullName evidence="7">FAD-dependent oxidoreductase</fullName>
    </submittedName>
</protein>
<keyword evidence="8" id="KW-1185">Reference proteome</keyword>
<evidence type="ECO:0000313" key="8">
    <source>
        <dbReference type="Proteomes" id="UP000596427"/>
    </source>
</evidence>
<dbReference type="InterPro" id="IPR028202">
    <property type="entry name" value="Reductase_C"/>
</dbReference>
<feature type="domain" description="Reductase C-terminal" evidence="6">
    <location>
        <begin position="322"/>
        <end position="405"/>
    </location>
</feature>
<dbReference type="Pfam" id="PF14759">
    <property type="entry name" value="Reductase_C"/>
    <property type="match status" value="1"/>
</dbReference>
<dbReference type="EMBL" id="CP063362">
    <property type="protein sequence ID" value="QRG07253.1"/>
    <property type="molecule type" value="Genomic_DNA"/>
</dbReference>
<dbReference type="InterPro" id="IPR050446">
    <property type="entry name" value="FAD-oxidoreductase/Apoptosis"/>
</dbReference>
<sequence length="409" mass="44119">MEKHIVIVGAGHAGGTVAAMLRQLAHKGRITLIGEEMLAPYQRPPLSKDFLKGLVDIESLKLKHDEFYTAHAIDLKLNVAVEAIDPLTKTVRCQTGEILAYDILIIATGARARPLDVPGHDLAGIFTLRNVADAQALRRALEPSCRLAIIGGGYVGLEVAASARALGVEVTVLERDTRVLARVASPVLSEFFIEQHRAHGVEILCGVNLLGFEGCQGKLSGIRLSDGRLISCDSALVGIGAQPNEEIARRAGLACPGGIEVDEATRTSDPFIYAIGDVTFRPLPLYGSHKCRVESVPSAIEQAKQVAHAIVGRPPPPPEVPWFWSDQYNIKLQIAGIAIGADQNILRGTRADGKFSVFHLRGDHVVAVEAINSTPDFMLGRQLIARKTPILANNINDISKPLKETIYAF</sequence>
<reference evidence="7 8" key="1">
    <citation type="submission" date="2020-10" db="EMBL/GenBank/DDBJ databases">
        <title>Degradation of 1,4-Dioxane by Xanthobacter sp. YN2, via a Novel Group-2 Soluble Di-Iron Monooxygenase.</title>
        <authorList>
            <person name="Ma F."/>
            <person name="Wang Y."/>
            <person name="Yang J."/>
            <person name="Guo H."/>
            <person name="Su D."/>
            <person name="Yu L."/>
        </authorList>
    </citation>
    <scope>NUCLEOTIDE SEQUENCE [LARGE SCALE GENOMIC DNA]</scope>
    <source>
        <strain evidence="7 8">YN2</strain>
    </source>
</reference>
<dbReference type="RefSeq" id="WP_203194168.1">
    <property type="nucleotide sequence ID" value="NZ_CP063362.1"/>
</dbReference>
<name>A0A974SK84_9HYPH</name>
<dbReference type="GO" id="GO:0016651">
    <property type="term" value="F:oxidoreductase activity, acting on NAD(P)H"/>
    <property type="evidence" value="ECO:0007669"/>
    <property type="project" value="TreeGrafter"/>
</dbReference>
<dbReference type="InterPro" id="IPR036188">
    <property type="entry name" value="FAD/NAD-bd_sf"/>
</dbReference>
<dbReference type="PRINTS" id="PR00411">
    <property type="entry name" value="PNDRDTASEI"/>
</dbReference>
<evidence type="ECO:0000256" key="1">
    <source>
        <dbReference type="ARBA" id="ARBA00001974"/>
    </source>
</evidence>
<gene>
    <name evidence="7" type="ORF">EZH22_02100</name>
</gene>
<dbReference type="InterPro" id="IPR016156">
    <property type="entry name" value="FAD/NAD-linked_Rdtase_dimer_sf"/>
</dbReference>
<dbReference type="PANTHER" id="PTHR43557:SF2">
    <property type="entry name" value="RIESKE DOMAIN-CONTAINING PROTEIN-RELATED"/>
    <property type="match status" value="1"/>
</dbReference>
<accession>A0A974SK84</accession>
<evidence type="ECO:0000259" key="6">
    <source>
        <dbReference type="Pfam" id="PF14759"/>
    </source>
</evidence>
<evidence type="ECO:0000256" key="4">
    <source>
        <dbReference type="ARBA" id="ARBA00023002"/>
    </source>
</evidence>
<dbReference type="SUPFAM" id="SSF55424">
    <property type="entry name" value="FAD/NAD-linked reductases, dimerisation (C-terminal) domain"/>
    <property type="match status" value="1"/>
</dbReference>
<dbReference type="GO" id="GO:0005737">
    <property type="term" value="C:cytoplasm"/>
    <property type="evidence" value="ECO:0007669"/>
    <property type="project" value="TreeGrafter"/>
</dbReference>
<keyword evidence="2" id="KW-0285">Flavoprotein</keyword>
<keyword evidence="3" id="KW-0274">FAD</keyword>
<comment type="cofactor">
    <cofactor evidence="1">
        <name>FAD</name>
        <dbReference type="ChEBI" id="CHEBI:57692"/>
    </cofactor>
</comment>
<evidence type="ECO:0000313" key="7">
    <source>
        <dbReference type="EMBL" id="QRG07253.1"/>
    </source>
</evidence>
<evidence type="ECO:0000256" key="2">
    <source>
        <dbReference type="ARBA" id="ARBA00022630"/>
    </source>
</evidence>
<dbReference type="KEGG" id="xdi:EZH22_02100"/>
<dbReference type="SUPFAM" id="SSF51905">
    <property type="entry name" value="FAD/NAD(P)-binding domain"/>
    <property type="match status" value="2"/>
</dbReference>
<feature type="domain" description="FAD/NAD(P)-binding" evidence="5">
    <location>
        <begin position="4"/>
        <end position="303"/>
    </location>
</feature>
<evidence type="ECO:0000256" key="3">
    <source>
        <dbReference type="ARBA" id="ARBA00022827"/>
    </source>
</evidence>
<dbReference type="PANTHER" id="PTHR43557">
    <property type="entry name" value="APOPTOSIS-INDUCING FACTOR 1"/>
    <property type="match status" value="1"/>
</dbReference>